<dbReference type="Pfam" id="PF00170">
    <property type="entry name" value="bZIP_1"/>
    <property type="match status" value="1"/>
</dbReference>
<comment type="caution">
    <text evidence="7">The sequence shown here is derived from an EMBL/GenBank/DDBJ whole genome shotgun (WGS) entry which is preliminary data.</text>
</comment>
<gene>
    <name evidence="7" type="ORF">PACLA_8A018751</name>
</gene>
<protein>
    <submittedName>
        <fullName evidence="7">Transcription factor AP-1-like</fullName>
    </submittedName>
</protein>
<dbReference type="Gene3D" id="1.20.5.170">
    <property type="match status" value="1"/>
</dbReference>
<dbReference type="OrthoDB" id="2187714at2759"/>
<evidence type="ECO:0000256" key="3">
    <source>
        <dbReference type="ARBA" id="ARBA00023125"/>
    </source>
</evidence>
<dbReference type="PANTHER" id="PTHR11462">
    <property type="entry name" value="JUN TRANSCRIPTION FACTOR-RELATED"/>
    <property type="match status" value="1"/>
</dbReference>
<name>A0A7D9E868_PARCT</name>
<proteinExistence type="inferred from homology"/>
<feature type="compositionally biased region" description="Polar residues" evidence="6">
    <location>
        <begin position="306"/>
        <end position="336"/>
    </location>
</feature>
<evidence type="ECO:0000256" key="4">
    <source>
        <dbReference type="ARBA" id="ARBA00023163"/>
    </source>
</evidence>
<keyword evidence="8" id="KW-1185">Reference proteome</keyword>
<dbReference type="InterPro" id="IPR046347">
    <property type="entry name" value="bZIP_sf"/>
</dbReference>
<dbReference type="GO" id="GO:0000978">
    <property type="term" value="F:RNA polymerase II cis-regulatory region sequence-specific DNA binding"/>
    <property type="evidence" value="ECO:0007669"/>
    <property type="project" value="TreeGrafter"/>
</dbReference>
<dbReference type="InterPro" id="IPR004827">
    <property type="entry name" value="bZIP"/>
</dbReference>
<feature type="compositionally biased region" description="Polar residues" evidence="6">
    <location>
        <begin position="274"/>
        <end position="296"/>
    </location>
</feature>
<organism evidence="7 8">
    <name type="scientific">Paramuricea clavata</name>
    <name type="common">Red gorgonian</name>
    <name type="synonym">Violescent sea-whip</name>
    <dbReference type="NCBI Taxonomy" id="317549"/>
    <lineage>
        <taxon>Eukaryota</taxon>
        <taxon>Metazoa</taxon>
        <taxon>Cnidaria</taxon>
        <taxon>Anthozoa</taxon>
        <taxon>Octocorallia</taxon>
        <taxon>Malacalcyonacea</taxon>
        <taxon>Plexauridae</taxon>
        <taxon>Paramuricea</taxon>
    </lineage>
</organism>
<keyword evidence="2" id="KW-0805">Transcription regulation</keyword>
<keyword evidence="4" id="KW-0804">Transcription</keyword>
<sequence length="462" mass="52207">MADSFPSHFTNEHEILFYEGISNQNYQSKNGKASKSPLMMKTQEIQKENMSSPEFSLFHMASPDLERLIVGQTSTSETPVTNSRETTTINTSDLNVLNLVSPDFEKIFSNFNDKESGQDKGRSVQKQHEVYTKTFVDALHKIQCEQQLGHKEGTHNIETSGTRLHENKSYNFDSQKHQFVRRKVRNEQQFMPGQDRGIEDMNLSNYGNFGLATMEDKNKNKIGTFEQHSFGSKAGTIGREDGNRNTIRTHYANHPAILDAYNAGINTQMEVGNRNTGFGNQNNGTMPGNQSNSHPSALTMGDGSRIQANYTNSGSSNPNQSNLNINPGNRTNPSEINLESHPELFKLHAHVKLSENMRDHMEQVPSGHQDVHTTQMFPLPPIDLQVQEVVKRERKKQKNRVAASKCRKKKLEREAQLEVKVQELRERNIELTTIASALKSQLSDLKQHVMEHIACGCHVTAY</sequence>
<dbReference type="PANTHER" id="PTHR11462:SF35">
    <property type="entry name" value="TRANSCRIPTION FACTOR JRA"/>
    <property type="match status" value="1"/>
</dbReference>
<dbReference type="GO" id="GO:0005667">
    <property type="term" value="C:transcription regulator complex"/>
    <property type="evidence" value="ECO:0007669"/>
    <property type="project" value="TreeGrafter"/>
</dbReference>
<evidence type="ECO:0000256" key="1">
    <source>
        <dbReference type="ARBA" id="ARBA00006882"/>
    </source>
</evidence>
<dbReference type="CDD" id="cd14696">
    <property type="entry name" value="bZIP_Jun"/>
    <property type="match status" value="1"/>
</dbReference>
<dbReference type="SUPFAM" id="SSF57959">
    <property type="entry name" value="Leucine zipper domain"/>
    <property type="match status" value="1"/>
</dbReference>
<dbReference type="SMART" id="SM00338">
    <property type="entry name" value="BRLZ"/>
    <property type="match status" value="1"/>
</dbReference>
<reference evidence="7" key="1">
    <citation type="submission" date="2020-04" db="EMBL/GenBank/DDBJ databases">
        <authorList>
            <person name="Alioto T."/>
            <person name="Alioto T."/>
            <person name="Gomez Garrido J."/>
        </authorList>
    </citation>
    <scope>NUCLEOTIDE SEQUENCE</scope>
    <source>
        <strain evidence="7">A484AB</strain>
    </source>
</reference>
<keyword evidence="3" id="KW-0238">DNA-binding</keyword>
<evidence type="ECO:0000313" key="8">
    <source>
        <dbReference type="Proteomes" id="UP001152795"/>
    </source>
</evidence>
<comment type="similarity">
    <text evidence="1">Belongs to the bZIP family. Jun subfamily.</text>
</comment>
<dbReference type="PRINTS" id="PR00043">
    <property type="entry name" value="LEUZIPPRJUN"/>
</dbReference>
<evidence type="ECO:0000313" key="7">
    <source>
        <dbReference type="EMBL" id="CAB4003462.1"/>
    </source>
</evidence>
<evidence type="ECO:0000256" key="5">
    <source>
        <dbReference type="SAM" id="Coils"/>
    </source>
</evidence>
<dbReference type="GO" id="GO:0042127">
    <property type="term" value="P:regulation of cell population proliferation"/>
    <property type="evidence" value="ECO:0007669"/>
    <property type="project" value="TreeGrafter"/>
</dbReference>
<feature type="region of interest" description="Disordered" evidence="6">
    <location>
        <begin position="274"/>
        <end position="336"/>
    </location>
</feature>
<dbReference type="InterPro" id="IPR050946">
    <property type="entry name" value="AP-1_TF_bZIP"/>
</dbReference>
<dbReference type="GO" id="GO:0000981">
    <property type="term" value="F:DNA-binding transcription factor activity, RNA polymerase II-specific"/>
    <property type="evidence" value="ECO:0007669"/>
    <property type="project" value="TreeGrafter"/>
</dbReference>
<accession>A0A7D9E868</accession>
<dbReference type="PROSITE" id="PS50217">
    <property type="entry name" value="BZIP"/>
    <property type="match status" value="1"/>
</dbReference>
<keyword evidence="5" id="KW-0175">Coiled coil</keyword>
<dbReference type="EMBL" id="CACRXK020004636">
    <property type="protein sequence ID" value="CAB4003462.1"/>
    <property type="molecule type" value="Genomic_DNA"/>
</dbReference>
<dbReference type="Proteomes" id="UP001152795">
    <property type="component" value="Unassembled WGS sequence"/>
</dbReference>
<evidence type="ECO:0000256" key="2">
    <source>
        <dbReference type="ARBA" id="ARBA00023015"/>
    </source>
</evidence>
<evidence type="ECO:0000256" key="6">
    <source>
        <dbReference type="SAM" id="MobiDB-lite"/>
    </source>
</evidence>
<dbReference type="InterPro" id="IPR002112">
    <property type="entry name" value="Leuzip_Jun"/>
</dbReference>
<dbReference type="GO" id="GO:0051726">
    <property type="term" value="P:regulation of cell cycle"/>
    <property type="evidence" value="ECO:0007669"/>
    <property type="project" value="TreeGrafter"/>
</dbReference>
<dbReference type="AlphaFoldDB" id="A0A7D9E868"/>
<feature type="coiled-coil region" evidence="5">
    <location>
        <begin position="394"/>
        <end position="441"/>
    </location>
</feature>
<dbReference type="PROSITE" id="PS00036">
    <property type="entry name" value="BZIP_BASIC"/>
    <property type="match status" value="1"/>
</dbReference>